<gene>
    <name evidence="2" type="primary">Dana\GF13079</name>
    <name evidence="2" type="synonym">dana_GLEANR_13094</name>
    <name evidence="2" type="ORF">GF13079</name>
</gene>
<evidence type="ECO:0000256" key="1">
    <source>
        <dbReference type="SAM" id="Coils"/>
    </source>
</evidence>
<dbReference type="OMA" id="LWQRVWQ"/>
<name>B3MFJ8_DROAN</name>
<dbReference type="eggNOG" id="ENOG502TCG4">
    <property type="taxonomic scope" value="Eukaryota"/>
</dbReference>
<protein>
    <recommendedName>
        <fullName evidence="4">Trichohyalin-plectin-homology domain-containing protein</fullName>
    </recommendedName>
</protein>
<keyword evidence="3" id="KW-1185">Reference proteome</keyword>
<feature type="coiled-coil region" evidence="1">
    <location>
        <begin position="24"/>
        <end position="76"/>
    </location>
</feature>
<reference evidence="2 3" key="1">
    <citation type="journal article" date="2007" name="Nature">
        <title>Evolution of genes and genomes on the Drosophila phylogeny.</title>
        <authorList>
            <consortium name="Drosophila 12 Genomes Consortium"/>
            <person name="Clark A.G."/>
            <person name="Eisen M.B."/>
            <person name="Smith D.R."/>
            <person name="Bergman C.M."/>
            <person name="Oliver B."/>
            <person name="Markow T.A."/>
            <person name="Kaufman T.C."/>
            <person name="Kellis M."/>
            <person name="Gelbart W."/>
            <person name="Iyer V.N."/>
            <person name="Pollard D.A."/>
            <person name="Sackton T.B."/>
            <person name="Larracuente A.M."/>
            <person name="Singh N.D."/>
            <person name="Abad J.P."/>
            <person name="Abt D.N."/>
            <person name="Adryan B."/>
            <person name="Aguade M."/>
            <person name="Akashi H."/>
            <person name="Anderson W.W."/>
            <person name="Aquadro C.F."/>
            <person name="Ardell D.H."/>
            <person name="Arguello R."/>
            <person name="Artieri C.G."/>
            <person name="Barbash D.A."/>
            <person name="Barker D."/>
            <person name="Barsanti P."/>
            <person name="Batterham P."/>
            <person name="Batzoglou S."/>
            <person name="Begun D."/>
            <person name="Bhutkar A."/>
            <person name="Blanco E."/>
            <person name="Bosak S.A."/>
            <person name="Bradley R.K."/>
            <person name="Brand A.D."/>
            <person name="Brent M.R."/>
            <person name="Brooks A.N."/>
            <person name="Brown R.H."/>
            <person name="Butlin R.K."/>
            <person name="Caggese C."/>
            <person name="Calvi B.R."/>
            <person name="Bernardo de Carvalho A."/>
            <person name="Caspi A."/>
            <person name="Castrezana S."/>
            <person name="Celniker S.E."/>
            <person name="Chang J.L."/>
            <person name="Chapple C."/>
            <person name="Chatterji S."/>
            <person name="Chinwalla A."/>
            <person name="Civetta A."/>
            <person name="Clifton S.W."/>
            <person name="Comeron J.M."/>
            <person name="Costello J.C."/>
            <person name="Coyne J.A."/>
            <person name="Daub J."/>
            <person name="David R.G."/>
            <person name="Delcher A.L."/>
            <person name="Delehaunty K."/>
            <person name="Do C.B."/>
            <person name="Ebling H."/>
            <person name="Edwards K."/>
            <person name="Eickbush T."/>
            <person name="Evans J.D."/>
            <person name="Filipski A."/>
            <person name="Findeiss S."/>
            <person name="Freyhult E."/>
            <person name="Fulton L."/>
            <person name="Fulton R."/>
            <person name="Garcia A.C."/>
            <person name="Gardiner A."/>
            <person name="Garfield D.A."/>
            <person name="Garvin B.E."/>
            <person name="Gibson G."/>
            <person name="Gilbert D."/>
            <person name="Gnerre S."/>
            <person name="Godfrey J."/>
            <person name="Good R."/>
            <person name="Gotea V."/>
            <person name="Gravely B."/>
            <person name="Greenberg A.J."/>
            <person name="Griffiths-Jones S."/>
            <person name="Gross S."/>
            <person name="Guigo R."/>
            <person name="Gustafson E.A."/>
            <person name="Haerty W."/>
            <person name="Hahn M.W."/>
            <person name="Halligan D.L."/>
            <person name="Halpern A.L."/>
            <person name="Halter G.M."/>
            <person name="Han M.V."/>
            <person name="Heger A."/>
            <person name="Hillier L."/>
            <person name="Hinrichs A.S."/>
            <person name="Holmes I."/>
            <person name="Hoskins R.A."/>
            <person name="Hubisz M.J."/>
            <person name="Hultmark D."/>
            <person name="Huntley M.A."/>
            <person name="Jaffe D.B."/>
            <person name="Jagadeeshan S."/>
            <person name="Jeck W.R."/>
            <person name="Johnson J."/>
            <person name="Jones C.D."/>
            <person name="Jordan W.C."/>
            <person name="Karpen G.H."/>
            <person name="Kataoka E."/>
            <person name="Keightley P.D."/>
            <person name="Kheradpour P."/>
            <person name="Kirkness E.F."/>
            <person name="Koerich L.B."/>
            <person name="Kristiansen K."/>
            <person name="Kudrna D."/>
            <person name="Kulathinal R.J."/>
            <person name="Kumar S."/>
            <person name="Kwok R."/>
            <person name="Lander E."/>
            <person name="Langley C.H."/>
            <person name="Lapoint R."/>
            <person name="Lazzaro B.P."/>
            <person name="Lee S.J."/>
            <person name="Levesque L."/>
            <person name="Li R."/>
            <person name="Lin C.F."/>
            <person name="Lin M.F."/>
            <person name="Lindblad-Toh K."/>
            <person name="Llopart A."/>
            <person name="Long M."/>
            <person name="Low L."/>
            <person name="Lozovsky E."/>
            <person name="Lu J."/>
            <person name="Luo M."/>
            <person name="Machado C.A."/>
            <person name="Makalowski W."/>
            <person name="Marzo M."/>
            <person name="Matsuda M."/>
            <person name="Matzkin L."/>
            <person name="McAllister B."/>
            <person name="McBride C.S."/>
            <person name="McKernan B."/>
            <person name="McKernan K."/>
            <person name="Mendez-Lago M."/>
            <person name="Minx P."/>
            <person name="Mollenhauer M.U."/>
            <person name="Montooth K."/>
            <person name="Mount S.M."/>
            <person name="Mu X."/>
            <person name="Myers E."/>
            <person name="Negre B."/>
            <person name="Newfeld S."/>
            <person name="Nielsen R."/>
            <person name="Noor M.A."/>
            <person name="O'Grady P."/>
            <person name="Pachter L."/>
            <person name="Papaceit M."/>
            <person name="Parisi M.J."/>
            <person name="Parisi M."/>
            <person name="Parts L."/>
            <person name="Pedersen J.S."/>
            <person name="Pesole G."/>
            <person name="Phillippy A.M."/>
            <person name="Ponting C.P."/>
            <person name="Pop M."/>
            <person name="Porcelli D."/>
            <person name="Powell J.R."/>
            <person name="Prohaska S."/>
            <person name="Pruitt K."/>
            <person name="Puig M."/>
            <person name="Quesneville H."/>
            <person name="Ram K.R."/>
            <person name="Rand D."/>
            <person name="Rasmussen M.D."/>
            <person name="Reed L.K."/>
            <person name="Reenan R."/>
            <person name="Reily A."/>
            <person name="Remington K.A."/>
            <person name="Rieger T.T."/>
            <person name="Ritchie M.G."/>
            <person name="Robin C."/>
            <person name="Rogers Y.H."/>
            <person name="Rohde C."/>
            <person name="Rozas J."/>
            <person name="Rubenfield M.J."/>
            <person name="Ruiz A."/>
            <person name="Russo S."/>
            <person name="Salzberg S.L."/>
            <person name="Sanchez-Gracia A."/>
            <person name="Saranga D.J."/>
            <person name="Sato H."/>
            <person name="Schaeffer S.W."/>
            <person name="Schatz M.C."/>
            <person name="Schlenke T."/>
            <person name="Schwartz R."/>
            <person name="Segarra C."/>
            <person name="Singh R.S."/>
            <person name="Sirot L."/>
            <person name="Sirota M."/>
            <person name="Sisneros N.B."/>
            <person name="Smith C.D."/>
            <person name="Smith T.F."/>
            <person name="Spieth J."/>
            <person name="Stage D.E."/>
            <person name="Stark A."/>
            <person name="Stephan W."/>
            <person name="Strausberg R.L."/>
            <person name="Strempel S."/>
            <person name="Sturgill D."/>
            <person name="Sutton G."/>
            <person name="Sutton G.G."/>
            <person name="Tao W."/>
            <person name="Teichmann S."/>
            <person name="Tobari Y.N."/>
            <person name="Tomimura Y."/>
            <person name="Tsolas J.M."/>
            <person name="Valente V.L."/>
            <person name="Venter E."/>
            <person name="Venter J.C."/>
            <person name="Vicario S."/>
            <person name="Vieira F.G."/>
            <person name="Vilella A.J."/>
            <person name="Villasante A."/>
            <person name="Walenz B."/>
            <person name="Wang J."/>
            <person name="Wasserman M."/>
            <person name="Watts T."/>
            <person name="Wilson D."/>
            <person name="Wilson R.K."/>
            <person name="Wing R.A."/>
            <person name="Wolfner M.F."/>
            <person name="Wong A."/>
            <person name="Wong G.K."/>
            <person name="Wu C.I."/>
            <person name="Wu G."/>
            <person name="Yamamoto D."/>
            <person name="Yang H.P."/>
            <person name="Yang S.P."/>
            <person name="Yorke J.A."/>
            <person name="Yoshida K."/>
            <person name="Zdobnov E."/>
            <person name="Zhang P."/>
            <person name="Zhang Y."/>
            <person name="Zimin A.V."/>
            <person name="Baldwin J."/>
            <person name="Abdouelleil A."/>
            <person name="Abdulkadir J."/>
            <person name="Abebe A."/>
            <person name="Abera B."/>
            <person name="Abreu J."/>
            <person name="Acer S.C."/>
            <person name="Aftuck L."/>
            <person name="Alexander A."/>
            <person name="An P."/>
            <person name="Anderson E."/>
            <person name="Anderson S."/>
            <person name="Arachi H."/>
            <person name="Azer M."/>
            <person name="Bachantsang P."/>
            <person name="Barry A."/>
            <person name="Bayul T."/>
            <person name="Berlin A."/>
            <person name="Bessette D."/>
            <person name="Bloom T."/>
            <person name="Blye J."/>
            <person name="Boguslavskiy L."/>
            <person name="Bonnet C."/>
            <person name="Boukhgalter B."/>
            <person name="Bourzgui I."/>
            <person name="Brown A."/>
            <person name="Cahill P."/>
            <person name="Channer S."/>
            <person name="Cheshatsang Y."/>
            <person name="Chuda L."/>
            <person name="Citroen M."/>
            <person name="Collymore A."/>
            <person name="Cooke P."/>
            <person name="Costello M."/>
            <person name="D'Aco K."/>
            <person name="Daza R."/>
            <person name="De Haan G."/>
            <person name="DeGray S."/>
            <person name="DeMaso C."/>
            <person name="Dhargay N."/>
            <person name="Dooley K."/>
            <person name="Dooley E."/>
            <person name="Doricent M."/>
            <person name="Dorje P."/>
            <person name="Dorjee K."/>
            <person name="Dupes A."/>
            <person name="Elong R."/>
            <person name="Falk J."/>
            <person name="Farina A."/>
            <person name="Faro S."/>
            <person name="Ferguson D."/>
            <person name="Fisher S."/>
            <person name="Foley C.D."/>
            <person name="Franke A."/>
            <person name="Friedrich D."/>
            <person name="Gadbois L."/>
            <person name="Gearin G."/>
            <person name="Gearin C.R."/>
            <person name="Giannoukos G."/>
            <person name="Goode T."/>
            <person name="Graham J."/>
            <person name="Grandbois E."/>
            <person name="Grewal S."/>
            <person name="Gyaltsen K."/>
            <person name="Hafez N."/>
            <person name="Hagos B."/>
            <person name="Hall J."/>
            <person name="Henson C."/>
            <person name="Hollinger A."/>
            <person name="Honan T."/>
            <person name="Huard M.D."/>
            <person name="Hughes L."/>
            <person name="Hurhula B."/>
            <person name="Husby M.E."/>
            <person name="Kamat A."/>
            <person name="Kanga B."/>
            <person name="Kashin S."/>
            <person name="Khazanovich D."/>
            <person name="Kisner P."/>
            <person name="Lance K."/>
            <person name="Lara M."/>
            <person name="Lee W."/>
            <person name="Lennon N."/>
            <person name="Letendre F."/>
            <person name="LeVine R."/>
            <person name="Lipovsky A."/>
            <person name="Liu X."/>
            <person name="Liu J."/>
            <person name="Liu S."/>
            <person name="Lokyitsang T."/>
            <person name="Lokyitsang Y."/>
            <person name="Lubonja R."/>
            <person name="Lui A."/>
            <person name="MacDonald P."/>
            <person name="Magnisalis V."/>
            <person name="Maru K."/>
            <person name="Matthews C."/>
            <person name="McCusker W."/>
            <person name="McDonough S."/>
            <person name="Mehta T."/>
            <person name="Meldrim J."/>
            <person name="Meneus L."/>
            <person name="Mihai O."/>
            <person name="Mihalev A."/>
            <person name="Mihova T."/>
            <person name="Mittelman R."/>
            <person name="Mlenga V."/>
            <person name="Montmayeur A."/>
            <person name="Mulrain L."/>
            <person name="Navidi A."/>
            <person name="Naylor J."/>
            <person name="Negash T."/>
            <person name="Nguyen T."/>
            <person name="Nguyen N."/>
            <person name="Nicol R."/>
            <person name="Norbu C."/>
            <person name="Norbu N."/>
            <person name="Novod N."/>
            <person name="O'Neill B."/>
            <person name="Osman S."/>
            <person name="Markiewicz E."/>
            <person name="Oyono O.L."/>
            <person name="Patti C."/>
            <person name="Phunkhang P."/>
            <person name="Pierre F."/>
            <person name="Priest M."/>
            <person name="Raghuraman S."/>
            <person name="Rege F."/>
            <person name="Reyes R."/>
            <person name="Rise C."/>
            <person name="Rogov P."/>
            <person name="Ross K."/>
            <person name="Ryan E."/>
            <person name="Settipalli S."/>
            <person name="Shea T."/>
            <person name="Sherpa N."/>
            <person name="Shi L."/>
            <person name="Shih D."/>
            <person name="Sparrow T."/>
            <person name="Spaulding J."/>
            <person name="Stalker J."/>
            <person name="Stange-Thomann N."/>
            <person name="Stavropoulos S."/>
            <person name="Stone C."/>
            <person name="Strader C."/>
            <person name="Tesfaye S."/>
            <person name="Thomson T."/>
            <person name="Thoulutsang Y."/>
            <person name="Thoulutsang D."/>
            <person name="Topham K."/>
            <person name="Topping I."/>
            <person name="Tsamla T."/>
            <person name="Vassiliev H."/>
            <person name="Vo A."/>
            <person name="Wangchuk T."/>
            <person name="Wangdi T."/>
            <person name="Weiand M."/>
            <person name="Wilkinson J."/>
            <person name="Wilson A."/>
            <person name="Yadav S."/>
            <person name="Young G."/>
            <person name="Yu Q."/>
            <person name="Zembek L."/>
            <person name="Zhong D."/>
            <person name="Zimmer A."/>
            <person name="Zwirko Z."/>
            <person name="Jaffe D.B."/>
            <person name="Alvarez P."/>
            <person name="Brockman W."/>
            <person name="Butler J."/>
            <person name="Chin C."/>
            <person name="Gnerre S."/>
            <person name="Grabherr M."/>
            <person name="Kleber M."/>
            <person name="Mauceli E."/>
            <person name="MacCallum I."/>
        </authorList>
    </citation>
    <scope>NUCLEOTIDE SEQUENCE [LARGE SCALE GENOMIC DNA]</scope>
    <source>
        <strain evidence="3">Tucson 14024-0371.13</strain>
    </source>
</reference>
<evidence type="ECO:0008006" key="4">
    <source>
        <dbReference type="Google" id="ProtNLM"/>
    </source>
</evidence>
<keyword evidence="1" id="KW-0175">Coiled coil</keyword>
<dbReference type="EMBL" id="CH902619">
    <property type="protein sequence ID" value="EDV36683.1"/>
    <property type="molecule type" value="Genomic_DNA"/>
</dbReference>
<dbReference type="Proteomes" id="UP000007801">
    <property type="component" value="Unassembled WGS sequence"/>
</dbReference>
<dbReference type="OrthoDB" id="7866327at2759"/>
<dbReference type="GeneID" id="6495922"/>
<sequence>MREWYQEVDKRRFSLGMLLQTESLREDEEIAELLQARADEAERRRHEWIEMERLKREEAEKELVKVKKQQREIENSEAYRHMQTKEILLETKQAQLYQIDEKKALKRRQACVEILWQRVWQRLDESRAKQEQYEQQLRNIIEGRCQAQNLDRDRDQKAQLAKEVLNDQRECATALEIAAEMDIRKKKQELKRNNEKRRKHLTDLQDQIKQNLQINDTNIKNNMKQDCICNILEDKQIYEELMQKHCARAQNRDWHQRYMTHTAQERAIEAERSEKREREYLGTGCVLSQQQKQPYGREVR</sequence>
<proteinExistence type="predicted"/>
<evidence type="ECO:0000313" key="3">
    <source>
        <dbReference type="Proteomes" id="UP000007801"/>
    </source>
</evidence>
<dbReference type="AlphaFoldDB" id="B3MFJ8"/>
<evidence type="ECO:0000313" key="2">
    <source>
        <dbReference type="EMBL" id="EDV36683.1"/>
    </source>
</evidence>
<organism evidence="2 3">
    <name type="scientific">Drosophila ananassae</name>
    <name type="common">Fruit fly</name>
    <dbReference type="NCBI Taxonomy" id="7217"/>
    <lineage>
        <taxon>Eukaryota</taxon>
        <taxon>Metazoa</taxon>
        <taxon>Ecdysozoa</taxon>
        <taxon>Arthropoda</taxon>
        <taxon>Hexapoda</taxon>
        <taxon>Insecta</taxon>
        <taxon>Pterygota</taxon>
        <taxon>Neoptera</taxon>
        <taxon>Endopterygota</taxon>
        <taxon>Diptera</taxon>
        <taxon>Brachycera</taxon>
        <taxon>Muscomorpha</taxon>
        <taxon>Ephydroidea</taxon>
        <taxon>Drosophilidae</taxon>
        <taxon>Drosophila</taxon>
        <taxon>Sophophora</taxon>
    </lineage>
</organism>
<dbReference type="STRING" id="7217.B3MFJ8"/>
<dbReference type="KEGG" id="dan:6495922"/>
<dbReference type="InParanoid" id="B3MFJ8"/>
<dbReference type="HOGENOM" id="CLU_853283_0_0_1"/>
<accession>B3MFJ8</accession>
<dbReference type="PhylomeDB" id="B3MFJ8"/>